<evidence type="ECO:0000313" key="1">
    <source>
        <dbReference type="EMBL" id="TDP96241.1"/>
    </source>
</evidence>
<dbReference type="AlphaFoldDB" id="A0A4R6S8Y1"/>
<evidence type="ECO:0008006" key="3">
    <source>
        <dbReference type="Google" id="ProtNLM"/>
    </source>
</evidence>
<dbReference type="EMBL" id="SNXZ01000004">
    <property type="protein sequence ID" value="TDP96241.1"/>
    <property type="molecule type" value="Genomic_DNA"/>
</dbReference>
<comment type="caution">
    <text evidence="1">The sequence shown here is derived from an EMBL/GenBank/DDBJ whole genome shotgun (WGS) entry which is preliminary data.</text>
</comment>
<sequence length="291" mass="30684">MQALVHLPALSGLFPHRIARVGQLAALGLNAKYGQTLLPGVVMLGKSPPRRTQFLQAALFYAGSHAVVTGMDALHLHGVTAAEPGPIHVLAPSSAGARSNDKVRVTGTTQLPEPVMRKGFPCAPVPRAALDAARVLGTVDRARGLLGMLVRGGHTDIAELRAELGRSRSAGSGVARKALQEMAAGAYTPAEVQARDVVRASGLPAPSWTAALHHTDDGRFLAVVDAWWPKPGLAWEFGESSRHDRDLAAAGVPVVHTPKARLFSEPAAVAAELRHAYKHVSRRGEPCRASS</sequence>
<dbReference type="Proteomes" id="UP000295444">
    <property type="component" value="Unassembled WGS sequence"/>
</dbReference>
<name>A0A4R6S8Y1_LABRH</name>
<accession>A0A4R6S8Y1</accession>
<protein>
    <recommendedName>
        <fullName evidence="3">Transcriptional regulator with AbiEi antitoxin domain of type IV toxin-antitoxin system</fullName>
    </recommendedName>
</protein>
<evidence type="ECO:0000313" key="2">
    <source>
        <dbReference type="Proteomes" id="UP000295444"/>
    </source>
</evidence>
<dbReference type="OrthoDB" id="4870610at2"/>
<gene>
    <name evidence="1" type="ORF">EV186_104225</name>
</gene>
<proteinExistence type="predicted"/>
<keyword evidence="2" id="KW-1185">Reference proteome</keyword>
<dbReference type="RefSeq" id="WP_133851617.1">
    <property type="nucleotide sequence ID" value="NZ_SNXZ01000004.1"/>
</dbReference>
<organism evidence="1 2">
    <name type="scientific">Labedaea rhizosphaerae</name>
    <dbReference type="NCBI Taxonomy" id="598644"/>
    <lineage>
        <taxon>Bacteria</taxon>
        <taxon>Bacillati</taxon>
        <taxon>Actinomycetota</taxon>
        <taxon>Actinomycetes</taxon>
        <taxon>Pseudonocardiales</taxon>
        <taxon>Pseudonocardiaceae</taxon>
        <taxon>Labedaea</taxon>
    </lineage>
</organism>
<reference evidence="1 2" key="1">
    <citation type="submission" date="2019-03" db="EMBL/GenBank/DDBJ databases">
        <title>Genomic Encyclopedia of Type Strains, Phase IV (KMG-IV): sequencing the most valuable type-strain genomes for metagenomic binning, comparative biology and taxonomic classification.</title>
        <authorList>
            <person name="Goeker M."/>
        </authorList>
    </citation>
    <scope>NUCLEOTIDE SEQUENCE [LARGE SCALE GENOMIC DNA]</scope>
    <source>
        <strain evidence="1 2">DSM 45361</strain>
    </source>
</reference>